<organism evidence="1 2">
    <name type="scientific">Paramecium octaurelia</name>
    <dbReference type="NCBI Taxonomy" id="43137"/>
    <lineage>
        <taxon>Eukaryota</taxon>
        <taxon>Sar</taxon>
        <taxon>Alveolata</taxon>
        <taxon>Ciliophora</taxon>
        <taxon>Intramacronucleata</taxon>
        <taxon>Oligohymenophorea</taxon>
        <taxon>Peniculida</taxon>
        <taxon>Parameciidae</taxon>
        <taxon>Paramecium</taxon>
    </lineage>
</organism>
<reference evidence="1" key="1">
    <citation type="submission" date="2021-01" db="EMBL/GenBank/DDBJ databases">
        <authorList>
            <consortium name="Genoscope - CEA"/>
            <person name="William W."/>
        </authorList>
    </citation>
    <scope>NUCLEOTIDE SEQUENCE</scope>
</reference>
<comment type="caution">
    <text evidence="1">The sequence shown here is derived from an EMBL/GenBank/DDBJ whole genome shotgun (WGS) entry which is preliminary data.</text>
</comment>
<keyword evidence="2" id="KW-1185">Reference proteome</keyword>
<evidence type="ECO:0000313" key="2">
    <source>
        <dbReference type="Proteomes" id="UP000683925"/>
    </source>
</evidence>
<sequence>MMANKIFRIKQTEVKSGQIIEYITSSKILEYIQEQNQYKPGSLYYHHPPDKIGLLMICQSSTKSIFSFKSKTRQLINYFTFRIKDDPRIQYTFWKLKIRKIFK</sequence>
<dbReference type="AlphaFoldDB" id="A0A8S1YLY6"/>
<evidence type="ECO:0000313" key="1">
    <source>
        <dbReference type="EMBL" id="CAD8214341.1"/>
    </source>
</evidence>
<name>A0A8S1YLY6_PAROT</name>
<proteinExistence type="predicted"/>
<dbReference type="Proteomes" id="UP000683925">
    <property type="component" value="Unassembled WGS sequence"/>
</dbReference>
<protein>
    <submittedName>
        <fullName evidence="1">Uncharacterized protein</fullName>
    </submittedName>
</protein>
<gene>
    <name evidence="1" type="ORF">POCTA_138.1.T1740018</name>
</gene>
<accession>A0A8S1YLY6</accession>
<dbReference type="EMBL" id="CAJJDP010000178">
    <property type="protein sequence ID" value="CAD8214341.1"/>
    <property type="molecule type" value="Genomic_DNA"/>
</dbReference>